<organism evidence="3 4">
    <name type="scientific">Fusarium oxysporum</name>
    <name type="common">Fusarium vascular wilt</name>
    <dbReference type="NCBI Taxonomy" id="5507"/>
    <lineage>
        <taxon>Eukaryota</taxon>
        <taxon>Fungi</taxon>
        <taxon>Dikarya</taxon>
        <taxon>Ascomycota</taxon>
        <taxon>Pezizomycotina</taxon>
        <taxon>Sordariomycetes</taxon>
        <taxon>Hypocreomycetidae</taxon>
        <taxon>Hypocreales</taxon>
        <taxon>Nectriaceae</taxon>
        <taxon>Fusarium</taxon>
        <taxon>Fusarium oxysporum species complex</taxon>
    </lineage>
</organism>
<dbReference type="PANTHER" id="PTHR10622">
    <property type="entry name" value="HET DOMAIN-CONTAINING PROTEIN"/>
    <property type="match status" value="1"/>
</dbReference>
<dbReference type="VEuPathDB" id="FungiDB:FOMG_14802"/>
<feature type="compositionally biased region" description="Polar residues" evidence="1">
    <location>
        <begin position="1500"/>
        <end position="1526"/>
    </location>
</feature>
<proteinExistence type="predicted"/>
<evidence type="ECO:0000313" key="3">
    <source>
        <dbReference type="EMBL" id="SCO76288.1"/>
    </source>
</evidence>
<name>A0A2H3SIB1_FUSOX</name>
<feature type="compositionally biased region" description="Polar residues" evidence="1">
    <location>
        <begin position="558"/>
        <end position="569"/>
    </location>
</feature>
<dbReference type="EMBL" id="FMJY01000001">
    <property type="protein sequence ID" value="SCO76288.1"/>
    <property type="molecule type" value="Genomic_DNA"/>
</dbReference>
<accession>A0A2H3SIB1</accession>
<dbReference type="VEuPathDB" id="FungiDB:FOC4_g10005151"/>
<dbReference type="OrthoDB" id="1658288at2759"/>
<dbReference type="VEuPathDB" id="FungiDB:FOZG_13187"/>
<feature type="region of interest" description="Disordered" evidence="1">
    <location>
        <begin position="459"/>
        <end position="569"/>
    </location>
</feature>
<gene>
    <name evidence="3" type="ORF">FRV6_00500</name>
</gene>
<dbReference type="VEuPathDB" id="FungiDB:HZS61_006837"/>
<evidence type="ECO:0000313" key="4">
    <source>
        <dbReference type="Proteomes" id="UP000219369"/>
    </source>
</evidence>
<feature type="compositionally biased region" description="Polar residues" evidence="1">
    <location>
        <begin position="477"/>
        <end position="519"/>
    </location>
</feature>
<dbReference type="VEuPathDB" id="FungiDB:HZS61_006835"/>
<dbReference type="PANTHER" id="PTHR10622:SF10">
    <property type="entry name" value="HET DOMAIN-CONTAINING PROTEIN"/>
    <property type="match status" value="1"/>
</dbReference>
<dbReference type="Proteomes" id="UP000219369">
    <property type="component" value="Unassembled WGS sequence"/>
</dbReference>
<feature type="domain" description="Heterokaryon incompatibility" evidence="2">
    <location>
        <begin position="23"/>
        <end position="109"/>
    </location>
</feature>
<reference evidence="4" key="1">
    <citation type="submission" date="2016-09" db="EMBL/GenBank/DDBJ databases">
        <authorList>
            <person name="Guldener U."/>
        </authorList>
    </citation>
    <scope>NUCLEOTIDE SEQUENCE [LARGE SCALE GENOMIC DNA]</scope>
    <source>
        <strain evidence="4">V64-1</strain>
    </source>
</reference>
<feature type="region of interest" description="Disordered" evidence="1">
    <location>
        <begin position="1487"/>
        <end position="1566"/>
    </location>
</feature>
<sequence length="1566" mass="175241">MRFLDVKTLQLHNFDDASAYPPYAILSHCWYASEHELTFKDFEDLSKHTSKPGYVKIINACLAAIAQGYEWLWADNVCINAEDAIEKHETIKKLHFMFLNAGVRLLYISEIPNANIEDNDKEIFSSEARKSRWASRAWTYTELIPSQKSVFYAADWSQLDREFLAKSNTNIFGVHQYDESKGDREHSLFSSDGPTGAESLSSFTSFSSAQSVNEEERATLFNSGRNFLINQNRPSYKSAPIDSFAYRRGLSDDSGDDDVKRGPSDPQANRQSGIRILILDNDHAVRNTLARLLKRLITAQVTVDSGYVVNLKGSGYDIVFARGEGTPLLYMPPNYSHRGAVRILKKFITMPIPSSHVRTVSFEEHGEYQVICESQKQKLLVQLVSAVSGNEQVYENDFTLMFSVTLSDGSVHGPAMSFLDLASHISLQEPIAQDQLLDHPTIDLATLDLFGDRQAMGHLRPMKDAGPADSYPHDPGSTKTQSPHEYGSVQSEVITNSPHSSTFDFTVQSHGTRPSTVPTSLPHEPRSPKGVLASLQTTECQAEEEENISSSHHKDEQNQWSPHNSENSAEFDTATTYSFDTLSDDPKLQYFQAFIDQLAEDVRAATDGTTLKDVGQGFLDQTLRDFAWKLHEESTNPFQLETSVIIHRKRRNIVDLLDFQVPAFEEAESVSGQSLGDSEAENGEETFTVPFKKAEEMIVDWINDVKSGEPNDLSQMPQYRRFIQGSEAYRWLLTKISQQSRLSSEEPSLMERIGTTIRNKLKERIPHHKMSRKKASIGFEMTYSVTLDVIGIMKHSGISSSFDKALPNILCLTGKWDEAQATSVAEYMDQTWPQSGGAIISLLQDLLSDQERFFSQFDGVSLRSARSGIWTKPAWPETTRGNYSNLCLLMGTVHQGHNRSVRYEISARGGYYAVSEVGEQIAWLASVFQKHTRFVSIRPCVTDVSATAIKNNSGRTTAVMGNCSFSFSTRSATAYNPTQGFCWERLFGSLSIVRGYPILRRSMPKSGLEVPLRYAASIVGSSEVVQWDKRLVIKGFNMLMVATQVVADVMVWHLLVSEKPEERISYLDPRLDHIDIRPSDEMSLRYIEGKRHIVGWCTKATDFCGHSTANHMIKPGGLPKASASIVVDKLYIEGGSPVTAGLMLDVNKKEQPFWLQREKDYPSFLNWVKLQPVVFYDVEERRAWLVDGASALLHLVRISLHLDINDPESAYDWVYDPSKLKDHWPGVGSRQAALQTLKSWENRALHVYIVNKHIDPNGVPVTKYSTFEERVKTILHSIEKLIDRQAQAASQDGIKISQTLDPRRDVVGFDIVDIIDPSVPIYPRIQHLNSWGHGWIDLIPTIGITALFGRGFGDLIRADEPDLICPSWRSVPVGKDYLAASISTMQMLHEKRLLRMEPGLIGGELTKKITWVTAKEASLHCRCLKRQGSNDAQTAGAECNHNPVQFLAKRWWSRTIPLGLKPVQLGSLDPEGAVIFGHTVLGLRTGERSAPKQADDDGAASTTSGEQTQQASATGSIVSKTTSITVPSVGASSQDAASVQQSLHTNETTSEGKKKRWSRFKDWVKR</sequence>
<evidence type="ECO:0000259" key="2">
    <source>
        <dbReference type="Pfam" id="PF06985"/>
    </source>
</evidence>
<dbReference type="VEuPathDB" id="FungiDB:FOC1_g10007857"/>
<dbReference type="Pfam" id="PF06985">
    <property type="entry name" value="HET"/>
    <property type="match status" value="1"/>
</dbReference>
<feature type="compositionally biased region" description="Low complexity" evidence="1">
    <location>
        <begin position="1528"/>
        <end position="1542"/>
    </location>
</feature>
<evidence type="ECO:0000256" key="1">
    <source>
        <dbReference type="SAM" id="MobiDB-lite"/>
    </source>
</evidence>
<dbReference type="VEuPathDB" id="FungiDB:FOIG_10236"/>
<dbReference type="VEuPathDB" id="FungiDB:FOZG_13188"/>
<dbReference type="VEuPathDB" id="FungiDB:FOC1_g10007856"/>
<protein>
    <recommendedName>
        <fullName evidence="2">Heterokaryon incompatibility domain-containing protein</fullName>
    </recommendedName>
</protein>
<dbReference type="InterPro" id="IPR010730">
    <property type="entry name" value="HET"/>
</dbReference>
<dbReference type="VEuPathDB" id="FungiDB:FOC4_g10005150"/>
<dbReference type="VEuPathDB" id="FungiDB:FOXG_12273"/>